<dbReference type="Proteomes" id="UP000863257">
    <property type="component" value="Unassembled WGS sequence"/>
</dbReference>
<sequence>MFKLSNIQVNSKELAEFIGVPVPTLYRWQKEAPARIFNYKLALLIDCSLADHEEEFIKGDEFWPSYFGLPNYGSQQIALSLGEKKPNWIYNQWKKNPLSVVRLIRGAMIKAACMNHDLLLPLFDEESPCDRSMVTMLLGKDRRKEEAWEAEVQVNMFKFYQVVQVGRKNY</sequence>
<accession>A0A8H9K6Z5</accession>
<comment type="caution">
    <text evidence="1">The sequence shown here is derived from an EMBL/GenBank/DDBJ whole genome shotgun (WGS) entry which is preliminary data.</text>
</comment>
<proteinExistence type="predicted"/>
<dbReference type="AlphaFoldDB" id="A0A8H9K6Z5"/>
<evidence type="ECO:0000313" key="1">
    <source>
        <dbReference type="EMBL" id="HAS8538254.1"/>
    </source>
</evidence>
<protein>
    <submittedName>
        <fullName evidence="1">Uncharacterized protein</fullName>
    </submittedName>
</protein>
<reference evidence="1" key="2">
    <citation type="submission" date="2019-01" db="EMBL/GenBank/DDBJ databases">
        <authorList>
            <consortium name="NCBI Pathogen Detection Project"/>
        </authorList>
    </citation>
    <scope>NUCLEOTIDE SEQUENCE</scope>
    <source>
        <strain evidence="1">BCW_3452</strain>
    </source>
</reference>
<gene>
    <name evidence="1" type="ORF">I7730_00375</name>
</gene>
<name>A0A8H9K6Z5_VIBVL</name>
<reference evidence="1" key="1">
    <citation type="journal article" date="2018" name="Genome Biol.">
        <title>SKESA: strategic k-mer extension for scrupulous assemblies.</title>
        <authorList>
            <person name="Souvorov A."/>
            <person name="Agarwala R."/>
            <person name="Lipman D.J."/>
        </authorList>
    </citation>
    <scope>NUCLEOTIDE SEQUENCE</scope>
    <source>
        <strain evidence="1">BCW_3452</strain>
    </source>
</reference>
<organism evidence="1">
    <name type="scientific">Vibrio vulnificus</name>
    <dbReference type="NCBI Taxonomy" id="672"/>
    <lineage>
        <taxon>Bacteria</taxon>
        <taxon>Pseudomonadati</taxon>
        <taxon>Pseudomonadota</taxon>
        <taxon>Gammaproteobacteria</taxon>
        <taxon>Vibrionales</taxon>
        <taxon>Vibrionaceae</taxon>
        <taxon>Vibrio</taxon>
    </lineage>
</organism>
<dbReference type="EMBL" id="DACRBY010000001">
    <property type="protein sequence ID" value="HAS8538254.1"/>
    <property type="molecule type" value="Genomic_DNA"/>
</dbReference>